<evidence type="ECO:0000313" key="1">
    <source>
        <dbReference type="EMBL" id="CAK9313656.1"/>
    </source>
</evidence>
<evidence type="ECO:0000313" key="2">
    <source>
        <dbReference type="Proteomes" id="UP001642487"/>
    </source>
</evidence>
<keyword evidence="2" id="KW-1185">Reference proteome</keyword>
<dbReference type="EMBL" id="OZ021745">
    <property type="protein sequence ID" value="CAK9313656.1"/>
    <property type="molecule type" value="Genomic_DNA"/>
</dbReference>
<sequence length="144" mass="16883">MDQNNAYILELLCQPNLIINIQSENLQAYEYGIGWNKIHIERLVIFHLSFDIESKERVQWLKKRENLKNSWAVIDLFEWFRSFANKNSEGCFHVVMCQVVVLVKLGFATRYLPCDASWSVSSGKCEIGWVFCDGSRQIHYVGFR</sequence>
<organism evidence="1 2">
    <name type="scientific">Citrullus colocynthis</name>
    <name type="common">colocynth</name>
    <dbReference type="NCBI Taxonomy" id="252529"/>
    <lineage>
        <taxon>Eukaryota</taxon>
        <taxon>Viridiplantae</taxon>
        <taxon>Streptophyta</taxon>
        <taxon>Embryophyta</taxon>
        <taxon>Tracheophyta</taxon>
        <taxon>Spermatophyta</taxon>
        <taxon>Magnoliopsida</taxon>
        <taxon>eudicotyledons</taxon>
        <taxon>Gunneridae</taxon>
        <taxon>Pentapetalae</taxon>
        <taxon>rosids</taxon>
        <taxon>fabids</taxon>
        <taxon>Cucurbitales</taxon>
        <taxon>Cucurbitaceae</taxon>
        <taxon>Benincaseae</taxon>
        <taxon>Citrullus</taxon>
    </lineage>
</organism>
<dbReference type="Proteomes" id="UP001642487">
    <property type="component" value="Chromosome 11"/>
</dbReference>
<reference evidence="1 2" key="1">
    <citation type="submission" date="2024-03" db="EMBL/GenBank/DDBJ databases">
        <authorList>
            <person name="Gkanogiannis A."/>
            <person name="Becerra Lopez-Lavalle L."/>
        </authorList>
    </citation>
    <scope>NUCLEOTIDE SEQUENCE [LARGE SCALE GENOMIC DNA]</scope>
</reference>
<name>A0ABP0Y3D7_9ROSI</name>
<proteinExistence type="predicted"/>
<accession>A0ABP0Y3D7</accession>
<gene>
    <name evidence="1" type="ORF">CITCOLO1_LOCUS5384</name>
</gene>
<protein>
    <submittedName>
        <fullName evidence="1">Uncharacterized protein</fullName>
    </submittedName>
</protein>